<evidence type="ECO:0000256" key="4">
    <source>
        <dbReference type="ARBA" id="ARBA00022449"/>
    </source>
</evidence>
<evidence type="ECO:0000256" key="5">
    <source>
        <dbReference type="ARBA" id="ARBA00022692"/>
    </source>
</evidence>
<keyword evidence="8" id="KW-0406">Ion transport</keyword>
<feature type="transmembrane region" description="Helical" evidence="12">
    <location>
        <begin position="361"/>
        <end position="380"/>
    </location>
</feature>
<evidence type="ECO:0000256" key="7">
    <source>
        <dbReference type="ARBA" id="ARBA00023053"/>
    </source>
</evidence>
<organism evidence="14 15">
    <name type="scientific">Microthyrium microscopicum</name>
    <dbReference type="NCBI Taxonomy" id="703497"/>
    <lineage>
        <taxon>Eukaryota</taxon>
        <taxon>Fungi</taxon>
        <taxon>Dikarya</taxon>
        <taxon>Ascomycota</taxon>
        <taxon>Pezizomycotina</taxon>
        <taxon>Dothideomycetes</taxon>
        <taxon>Dothideomycetes incertae sedis</taxon>
        <taxon>Microthyriales</taxon>
        <taxon>Microthyriaceae</taxon>
        <taxon>Microthyrium</taxon>
    </lineage>
</organism>
<comment type="similarity">
    <text evidence="2">Belongs to the fungal Na(+)/H(+) exchanger family.</text>
</comment>
<feature type="transmembrane region" description="Helical" evidence="12">
    <location>
        <begin position="294"/>
        <end position="315"/>
    </location>
</feature>
<feature type="transmembrane region" description="Helical" evidence="12">
    <location>
        <begin position="321"/>
        <end position="340"/>
    </location>
</feature>
<feature type="transmembrane region" description="Helical" evidence="12">
    <location>
        <begin position="203"/>
        <end position="222"/>
    </location>
</feature>
<evidence type="ECO:0000256" key="8">
    <source>
        <dbReference type="ARBA" id="ARBA00023065"/>
    </source>
</evidence>
<comment type="subcellular location">
    <subcellularLocation>
        <location evidence="1">Membrane</location>
        <topology evidence="1">Multi-pass membrane protein</topology>
    </subcellularLocation>
</comment>
<feature type="transmembrane region" description="Helical" evidence="12">
    <location>
        <begin position="12"/>
        <end position="31"/>
    </location>
</feature>
<feature type="region of interest" description="Disordered" evidence="11">
    <location>
        <begin position="453"/>
        <end position="482"/>
    </location>
</feature>
<evidence type="ECO:0000256" key="1">
    <source>
        <dbReference type="ARBA" id="ARBA00004141"/>
    </source>
</evidence>
<dbReference type="GO" id="GO:0120029">
    <property type="term" value="P:proton export across plasma membrane"/>
    <property type="evidence" value="ECO:0007669"/>
    <property type="project" value="InterPro"/>
</dbReference>
<dbReference type="AlphaFoldDB" id="A0A6A6UV75"/>
<dbReference type="GO" id="GO:0042391">
    <property type="term" value="P:regulation of membrane potential"/>
    <property type="evidence" value="ECO:0007669"/>
    <property type="project" value="InterPro"/>
</dbReference>
<dbReference type="InterPro" id="IPR004712">
    <property type="entry name" value="Na+/H+_antiporter_fungi"/>
</dbReference>
<dbReference type="GO" id="GO:0030007">
    <property type="term" value="P:intracellular potassium ion homeostasis"/>
    <property type="evidence" value="ECO:0007669"/>
    <property type="project" value="TreeGrafter"/>
</dbReference>
<feature type="transmembrane region" description="Helical" evidence="12">
    <location>
        <begin position="413"/>
        <end position="439"/>
    </location>
</feature>
<evidence type="ECO:0000256" key="11">
    <source>
        <dbReference type="SAM" id="MobiDB-lite"/>
    </source>
</evidence>
<dbReference type="FunFam" id="1.20.1530.20:FF:000015">
    <property type="entry name" value="Na(+)/H(+) antiporter 2"/>
    <property type="match status" value="1"/>
</dbReference>
<evidence type="ECO:0000256" key="3">
    <source>
        <dbReference type="ARBA" id="ARBA00022448"/>
    </source>
</evidence>
<dbReference type="Proteomes" id="UP000799302">
    <property type="component" value="Unassembled WGS sequence"/>
</dbReference>
<sequence length="482" mass="53420">MWDQLEPTAPHVTYLTISIFLIIYALFSVFIRDKLHLSEPPLAVLYGIVLGPHVLKVIVPNDWGFNDEILQEITRIIVGIQCFVVGIELPKLYFGRHWESVLYLLGPIMTFSWAVTSILAYIIFQCSVPTAMIIGACLSPTDPVLAASVLSESHFSKRVPKRLRDLLSAESACNDGVSYPFLYIGVVALNYSHNAGEAFKEWFLITVLWQCAFGIFSGIIIGNTANRVLRFSDGRGYISRPSFIVFYLLLAMLSIGVGSTLGTDDFLVAFGAGVGFAHDGWFSKKIKDAPFPIIVDLILNSSMFVLFGSIIPWQMFLPREITPHCGIWQLVLFLILVLLFRRIPIVLAMKRFIPDVRTYREALFCGHFGPMGVGALFLAMESRAELENGTSVPWGKPRKLTPPFSNNDKAIELVWPVICFVVFGSTFVHGLSTLGISVVGHFSRKEGERAPLLAQQTDGLDSMVHEGGGGESEPEVSGSDYE</sequence>
<dbReference type="PANTHER" id="PTHR31382:SF2">
    <property type="entry name" value="CATION_H+ EXCHANGER DOMAIN-CONTAINING PROTEIN"/>
    <property type="match status" value="1"/>
</dbReference>
<dbReference type="Gene3D" id="1.20.1530.20">
    <property type="match status" value="1"/>
</dbReference>
<evidence type="ECO:0000256" key="2">
    <source>
        <dbReference type="ARBA" id="ARBA00005248"/>
    </source>
</evidence>
<feature type="transmembrane region" description="Helical" evidence="12">
    <location>
        <begin position="101"/>
        <end position="124"/>
    </location>
</feature>
<keyword evidence="15" id="KW-1185">Reference proteome</keyword>
<dbReference type="InterPro" id="IPR006153">
    <property type="entry name" value="Cation/H_exchanger_TM"/>
</dbReference>
<dbReference type="Pfam" id="PF00999">
    <property type="entry name" value="Na_H_Exchanger"/>
    <property type="match status" value="1"/>
</dbReference>
<evidence type="ECO:0000256" key="10">
    <source>
        <dbReference type="ARBA" id="ARBA00023201"/>
    </source>
</evidence>
<dbReference type="GO" id="GO:0036376">
    <property type="term" value="P:sodium ion export across plasma membrane"/>
    <property type="evidence" value="ECO:0007669"/>
    <property type="project" value="InterPro"/>
</dbReference>
<proteinExistence type="inferred from homology"/>
<dbReference type="OrthoDB" id="2190219at2759"/>
<evidence type="ECO:0000313" key="14">
    <source>
        <dbReference type="EMBL" id="KAF2674864.1"/>
    </source>
</evidence>
<keyword evidence="6 12" id="KW-1133">Transmembrane helix</keyword>
<keyword evidence="4" id="KW-0050">Antiport</keyword>
<accession>A0A6A6UV75</accession>
<feature type="transmembrane region" description="Helical" evidence="12">
    <location>
        <begin position="243"/>
        <end position="260"/>
    </location>
</feature>
<keyword evidence="5 12" id="KW-0812">Transmembrane</keyword>
<evidence type="ECO:0000256" key="6">
    <source>
        <dbReference type="ARBA" id="ARBA00022989"/>
    </source>
</evidence>
<reference evidence="14" key="1">
    <citation type="journal article" date="2020" name="Stud. Mycol.">
        <title>101 Dothideomycetes genomes: a test case for predicting lifestyles and emergence of pathogens.</title>
        <authorList>
            <person name="Haridas S."/>
            <person name="Albert R."/>
            <person name="Binder M."/>
            <person name="Bloem J."/>
            <person name="Labutti K."/>
            <person name="Salamov A."/>
            <person name="Andreopoulos B."/>
            <person name="Baker S."/>
            <person name="Barry K."/>
            <person name="Bills G."/>
            <person name="Bluhm B."/>
            <person name="Cannon C."/>
            <person name="Castanera R."/>
            <person name="Culley D."/>
            <person name="Daum C."/>
            <person name="Ezra D."/>
            <person name="Gonzalez J."/>
            <person name="Henrissat B."/>
            <person name="Kuo A."/>
            <person name="Liang C."/>
            <person name="Lipzen A."/>
            <person name="Lutzoni F."/>
            <person name="Magnuson J."/>
            <person name="Mondo S."/>
            <person name="Nolan M."/>
            <person name="Ohm R."/>
            <person name="Pangilinan J."/>
            <person name="Park H.-J."/>
            <person name="Ramirez L."/>
            <person name="Alfaro M."/>
            <person name="Sun H."/>
            <person name="Tritt A."/>
            <person name="Yoshinaga Y."/>
            <person name="Zwiers L.-H."/>
            <person name="Turgeon B."/>
            <person name="Goodwin S."/>
            <person name="Spatafora J."/>
            <person name="Crous P."/>
            <person name="Grigoriev I."/>
        </authorList>
    </citation>
    <scope>NUCLEOTIDE SEQUENCE</scope>
    <source>
        <strain evidence="14">CBS 115976</strain>
    </source>
</reference>
<name>A0A6A6UV75_9PEZI</name>
<dbReference type="GO" id="GO:0015385">
    <property type="term" value="F:sodium:proton antiporter activity"/>
    <property type="evidence" value="ECO:0007669"/>
    <property type="project" value="InterPro"/>
</dbReference>
<dbReference type="InterPro" id="IPR038770">
    <property type="entry name" value="Na+/solute_symporter_sf"/>
</dbReference>
<feature type="transmembrane region" description="Helical" evidence="12">
    <location>
        <begin position="73"/>
        <end position="94"/>
    </location>
</feature>
<evidence type="ECO:0000256" key="12">
    <source>
        <dbReference type="SAM" id="Phobius"/>
    </source>
</evidence>
<protein>
    <submittedName>
        <fullName evidence="14">Sodium/hydrogen exchanger</fullName>
    </submittedName>
</protein>
<evidence type="ECO:0000313" key="15">
    <source>
        <dbReference type="Proteomes" id="UP000799302"/>
    </source>
</evidence>
<dbReference type="GO" id="GO:0005886">
    <property type="term" value="C:plasma membrane"/>
    <property type="evidence" value="ECO:0007669"/>
    <property type="project" value="InterPro"/>
</dbReference>
<gene>
    <name evidence="14" type="ORF">BT63DRAFT_366232</name>
</gene>
<dbReference type="EMBL" id="MU004230">
    <property type="protein sequence ID" value="KAF2674864.1"/>
    <property type="molecule type" value="Genomic_DNA"/>
</dbReference>
<evidence type="ECO:0000259" key="13">
    <source>
        <dbReference type="Pfam" id="PF00999"/>
    </source>
</evidence>
<dbReference type="PANTHER" id="PTHR31382">
    <property type="entry name" value="NA(+)/H(+) ANTIPORTER"/>
    <property type="match status" value="1"/>
</dbReference>
<evidence type="ECO:0000256" key="9">
    <source>
        <dbReference type="ARBA" id="ARBA00023136"/>
    </source>
</evidence>
<feature type="transmembrane region" description="Helical" evidence="12">
    <location>
        <begin position="266"/>
        <end position="282"/>
    </location>
</feature>
<keyword evidence="9 12" id="KW-0472">Membrane</keyword>
<keyword evidence="7" id="KW-0915">Sodium</keyword>
<keyword evidence="3" id="KW-0813">Transport</keyword>
<keyword evidence="10" id="KW-0739">Sodium transport</keyword>
<feature type="domain" description="Cation/H+ exchanger transmembrane" evidence="13">
    <location>
        <begin position="25"/>
        <end position="433"/>
    </location>
</feature>